<evidence type="ECO:0000313" key="3">
    <source>
        <dbReference type="Proteomes" id="UP000595197"/>
    </source>
</evidence>
<organism evidence="2 3">
    <name type="scientific">Skermanella cutis</name>
    <dbReference type="NCBI Taxonomy" id="2775420"/>
    <lineage>
        <taxon>Bacteria</taxon>
        <taxon>Pseudomonadati</taxon>
        <taxon>Pseudomonadota</taxon>
        <taxon>Alphaproteobacteria</taxon>
        <taxon>Rhodospirillales</taxon>
        <taxon>Azospirillaceae</taxon>
        <taxon>Skermanella</taxon>
    </lineage>
</organism>
<dbReference type="Gene3D" id="1.25.40.10">
    <property type="entry name" value="Tetratricopeptide repeat domain"/>
    <property type="match status" value="2"/>
</dbReference>
<evidence type="ECO:0000256" key="1">
    <source>
        <dbReference type="SAM" id="SignalP"/>
    </source>
</evidence>
<evidence type="ECO:0008006" key="4">
    <source>
        <dbReference type="Google" id="ProtNLM"/>
    </source>
</evidence>
<feature type="signal peptide" evidence="1">
    <location>
        <begin position="1"/>
        <end position="30"/>
    </location>
</feature>
<dbReference type="RefSeq" id="WP_201074805.1">
    <property type="nucleotide sequence ID" value="NZ_CP067420.1"/>
</dbReference>
<dbReference type="EMBL" id="CP067420">
    <property type="protein sequence ID" value="QQP89058.1"/>
    <property type="molecule type" value="Genomic_DNA"/>
</dbReference>
<proteinExistence type="predicted"/>
<feature type="chain" id="PRO_5045147693" description="Tetratricopeptide repeat protein" evidence="1">
    <location>
        <begin position="31"/>
        <end position="589"/>
    </location>
</feature>
<keyword evidence="1" id="KW-0732">Signal</keyword>
<gene>
    <name evidence="2" type="ORF">IGS68_24145</name>
</gene>
<accession>A0ABX7B6Q8</accession>
<name>A0ABX7B6Q8_9PROT</name>
<reference evidence="2" key="1">
    <citation type="submission" date="2021-02" db="EMBL/GenBank/DDBJ databases">
        <title>Skermanella TT6 skin isolate.</title>
        <authorList>
            <person name="Lee K."/>
            <person name="Ganzorig M."/>
        </authorList>
    </citation>
    <scope>NUCLEOTIDE SEQUENCE</scope>
    <source>
        <strain evidence="2">TT6</strain>
    </source>
</reference>
<dbReference type="SUPFAM" id="SSF48452">
    <property type="entry name" value="TPR-like"/>
    <property type="match status" value="2"/>
</dbReference>
<dbReference type="InterPro" id="IPR011990">
    <property type="entry name" value="TPR-like_helical_dom_sf"/>
</dbReference>
<dbReference type="Proteomes" id="UP000595197">
    <property type="component" value="Chromosome"/>
</dbReference>
<keyword evidence="3" id="KW-1185">Reference proteome</keyword>
<sequence>MSSLAPRTASALAALLLAAAPAVFPASAEAQMDNRYRAMRQGVTVDLTVERAGPADGPLQGPEAGADVDVSLLRAYATRFDYQRVDDEIRRLKALHPGWSPPTDLFAPKAAAVDERGLWASWERGDLAAVDRETAILRSLNPGWTPPARLTELMDARRTRDAVAAASGAGDWGAVVGLAAGKPGLFTCQHVENLWDLAEAQFKTGDAKAAYATYGNAMATCPTADLRLSTLQKALANRDTAALKALIEQEAELPKSAEQQVRFAAIRKDFGGAGNEGGAGARTAAVAQDKLGEALGRLAKGRSDSAELDWIGRTARDRRDARAAQAIGWHHFNAKRWDEAGTWFQAALDWKPSGKDGAKAAEGLVYTYQKLGRAEEARTLAAAWAGKAPKLKQVLEGGGGSGAAAAFKAGDYATVLSLTEPGRGPEAATGQSLRGWTLMKLNRHAEAARAFEAALKQAGTDPARASDAAQGLALAKNAQGLSREARAVVEAHAVAPEKSARIEAGIVSQDALAAFNRGQYGETLRLVAQVKRLAPEDRSLAMIEAWSLYKSSRFAEAEAAFRRLADVYGSAEAKEGLRLATAQVNRRWD</sequence>
<evidence type="ECO:0000313" key="2">
    <source>
        <dbReference type="EMBL" id="QQP89058.1"/>
    </source>
</evidence>
<protein>
    <recommendedName>
        <fullName evidence="4">Tetratricopeptide repeat protein</fullName>
    </recommendedName>
</protein>